<sequence>MSASLGTWLQALQPDWDLTMVEKLDGVALESSNGWNNAGTGPLGEYGAELYAGAGGRVD</sequence>
<dbReference type="EMBL" id="UGLC01000002">
    <property type="protein sequence ID" value="STT54329.1"/>
    <property type="molecule type" value="Genomic_DNA"/>
</dbReference>
<keyword evidence="7" id="KW-0285">Flavoprotein</keyword>
<gene>
    <name evidence="12" type="primary">mqo_1</name>
    <name evidence="12" type="ORF">NCTC8849_02915</name>
</gene>
<dbReference type="GO" id="GO:0006099">
    <property type="term" value="P:tricarboxylic acid cycle"/>
    <property type="evidence" value="ECO:0007669"/>
    <property type="project" value="UniProtKB-UniPathway"/>
</dbReference>
<comment type="similarity">
    <text evidence="4">Belongs to the MQO family.</text>
</comment>
<organism evidence="12 13">
    <name type="scientific">Klebsiella pneumoniae</name>
    <dbReference type="NCBI Taxonomy" id="573"/>
    <lineage>
        <taxon>Bacteria</taxon>
        <taxon>Pseudomonadati</taxon>
        <taxon>Pseudomonadota</taxon>
        <taxon>Gammaproteobacteria</taxon>
        <taxon>Enterobacterales</taxon>
        <taxon>Enterobacteriaceae</taxon>
        <taxon>Klebsiella/Raoultella group</taxon>
        <taxon>Klebsiella</taxon>
        <taxon>Klebsiella pneumoniae complex</taxon>
    </lineage>
</organism>
<dbReference type="GO" id="GO:0008924">
    <property type="term" value="F:L-malate dehydrogenase (quinone) activity"/>
    <property type="evidence" value="ECO:0007669"/>
    <property type="project" value="UniProtKB-EC"/>
</dbReference>
<keyword evidence="8" id="KW-0274">FAD</keyword>
<evidence type="ECO:0000313" key="12">
    <source>
        <dbReference type="EMBL" id="STT54329.1"/>
    </source>
</evidence>
<evidence type="ECO:0000256" key="7">
    <source>
        <dbReference type="ARBA" id="ARBA00022630"/>
    </source>
</evidence>
<evidence type="ECO:0000256" key="8">
    <source>
        <dbReference type="ARBA" id="ARBA00022827"/>
    </source>
</evidence>
<reference evidence="12 13" key="1">
    <citation type="submission" date="2018-06" db="EMBL/GenBank/DDBJ databases">
        <authorList>
            <consortium name="Pathogen Informatics"/>
            <person name="Doyle S."/>
        </authorList>
    </citation>
    <scope>NUCLEOTIDE SEQUENCE [LARGE SCALE GENOMIC DNA]</scope>
    <source>
        <strain evidence="12 13">NCTC8849</strain>
    </source>
</reference>
<dbReference type="EC" id="1.1.5.4" evidence="5"/>
<evidence type="ECO:0000256" key="10">
    <source>
        <dbReference type="ARBA" id="ARBA00030660"/>
    </source>
</evidence>
<keyword evidence="6" id="KW-0816">Tricarboxylic acid cycle</keyword>
<comment type="pathway">
    <text evidence="3">Carbohydrate metabolism; tricarboxylic acid cycle; oxaloacetate from (S)-malate (quinone route): step 1/1.</text>
</comment>
<dbReference type="Proteomes" id="UP000254799">
    <property type="component" value="Unassembled WGS sequence"/>
</dbReference>
<evidence type="ECO:0000313" key="13">
    <source>
        <dbReference type="Proteomes" id="UP000254799"/>
    </source>
</evidence>
<comment type="catalytic activity">
    <reaction evidence="1">
        <text>(S)-malate + a quinone = a quinol + oxaloacetate</text>
        <dbReference type="Rhea" id="RHEA:46012"/>
        <dbReference type="ChEBI" id="CHEBI:15589"/>
        <dbReference type="ChEBI" id="CHEBI:16452"/>
        <dbReference type="ChEBI" id="CHEBI:24646"/>
        <dbReference type="ChEBI" id="CHEBI:132124"/>
        <dbReference type="EC" id="1.1.5.4"/>
    </reaction>
</comment>
<evidence type="ECO:0000256" key="3">
    <source>
        <dbReference type="ARBA" id="ARBA00005012"/>
    </source>
</evidence>
<evidence type="ECO:0000256" key="1">
    <source>
        <dbReference type="ARBA" id="ARBA00001139"/>
    </source>
</evidence>
<name>A0A377WIM8_KLEPN</name>
<evidence type="ECO:0000256" key="5">
    <source>
        <dbReference type="ARBA" id="ARBA00013026"/>
    </source>
</evidence>
<accession>A0A377WIM8</accession>
<dbReference type="AlphaFoldDB" id="A0A377WIM8"/>
<evidence type="ECO:0000256" key="4">
    <source>
        <dbReference type="ARBA" id="ARBA00006389"/>
    </source>
</evidence>
<evidence type="ECO:0000256" key="11">
    <source>
        <dbReference type="ARBA" id="ARBA00031550"/>
    </source>
</evidence>
<keyword evidence="9 12" id="KW-0560">Oxidoreductase</keyword>
<evidence type="ECO:0000256" key="2">
    <source>
        <dbReference type="ARBA" id="ARBA00001974"/>
    </source>
</evidence>
<protein>
    <recommendedName>
        <fullName evidence="5">malate dehydrogenase (quinone)</fullName>
        <ecNumber evidence="5">1.1.5.4</ecNumber>
    </recommendedName>
    <alternativeName>
        <fullName evidence="11">MQO</fullName>
    </alternativeName>
    <alternativeName>
        <fullName evidence="10">Malate dehydrogenase [quinone]</fullName>
    </alternativeName>
</protein>
<evidence type="ECO:0000256" key="6">
    <source>
        <dbReference type="ARBA" id="ARBA00022532"/>
    </source>
</evidence>
<proteinExistence type="inferred from homology"/>
<dbReference type="UniPathway" id="UPA00223">
    <property type="reaction ID" value="UER01008"/>
</dbReference>
<comment type="cofactor">
    <cofactor evidence="2">
        <name>FAD</name>
        <dbReference type="ChEBI" id="CHEBI:57692"/>
    </cofactor>
</comment>
<evidence type="ECO:0000256" key="9">
    <source>
        <dbReference type="ARBA" id="ARBA00023002"/>
    </source>
</evidence>
<dbReference type="InterPro" id="IPR006231">
    <property type="entry name" value="MQO"/>
</dbReference>
<dbReference type="Pfam" id="PF06039">
    <property type="entry name" value="Mqo"/>
    <property type="match status" value="1"/>
</dbReference>